<keyword evidence="4 6" id="KW-0472">Membrane</keyword>
<evidence type="ECO:0000259" key="7">
    <source>
        <dbReference type="PROSITE" id="PS50076"/>
    </source>
</evidence>
<name>A0A328B3S8_9CAUL</name>
<evidence type="ECO:0000256" key="6">
    <source>
        <dbReference type="SAM" id="Phobius"/>
    </source>
</evidence>
<dbReference type="AlphaFoldDB" id="A0A328B3S8"/>
<keyword evidence="9" id="KW-1185">Reference proteome</keyword>
<sequence>MLYLALGCAALWLILWASGGKPILKRREWRFLSAAFAIVALAGAAYAGLRGAWEPAIVLVVLGLWLAVSARRTGLAAQPTPGGRMSLDEARSILGVGPDATPEEIQAAYSRLMRLAHPDKGGTSGLAAQLNAARDRLLKS</sequence>
<reference evidence="9" key="1">
    <citation type="submission" date="2018-05" db="EMBL/GenBank/DDBJ databases">
        <authorList>
            <person name="Li X."/>
        </authorList>
    </citation>
    <scope>NUCLEOTIDE SEQUENCE [LARGE SCALE GENOMIC DNA]</scope>
    <source>
        <strain evidence="9">HKS-05</strain>
    </source>
</reference>
<dbReference type="Gene3D" id="1.10.287.110">
    <property type="entry name" value="DnaJ domain"/>
    <property type="match status" value="1"/>
</dbReference>
<dbReference type="RefSeq" id="WP_111458839.1">
    <property type="nucleotide sequence ID" value="NZ_QFYP01000001.1"/>
</dbReference>
<dbReference type="InterPro" id="IPR001623">
    <property type="entry name" value="DnaJ_domain"/>
</dbReference>
<feature type="transmembrane region" description="Helical" evidence="6">
    <location>
        <begin position="29"/>
        <end position="49"/>
    </location>
</feature>
<evidence type="ECO:0000256" key="3">
    <source>
        <dbReference type="ARBA" id="ARBA00022989"/>
    </source>
</evidence>
<dbReference type="PROSITE" id="PS50076">
    <property type="entry name" value="DNAJ_2"/>
    <property type="match status" value="1"/>
</dbReference>
<dbReference type="Pfam" id="PF00226">
    <property type="entry name" value="DnaJ"/>
    <property type="match status" value="1"/>
</dbReference>
<evidence type="ECO:0000256" key="4">
    <source>
        <dbReference type="ARBA" id="ARBA00023136"/>
    </source>
</evidence>
<dbReference type="OrthoDB" id="9811070at2"/>
<protein>
    <submittedName>
        <fullName evidence="8">Molecular chaperone DnaJ</fullName>
    </submittedName>
</protein>
<dbReference type="InterPro" id="IPR036869">
    <property type="entry name" value="J_dom_sf"/>
</dbReference>
<feature type="domain" description="J" evidence="7">
    <location>
        <begin position="89"/>
        <end position="140"/>
    </location>
</feature>
<evidence type="ECO:0000313" key="8">
    <source>
        <dbReference type="EMBL" id="RAK61549.1"/>
    </source>
</evidence>
<dbReference type="EMBL" id="QFYP01000001">
    <property type="protein sequence ID" value="RAK61549.1"/>
    <property type="molecule type" value="Genomic_DNA"/>
</dbReference>
<dbReference type="Proteomes" id="UP000249842">
    <property type="component" value="Unassembled WGS sequence"/>
</dbReference>
<keyword evidence="3 6" id="KW-1133">Transmembrane helix</keyword>
<dbReference type="CDD" id="cd06257">
    <property type="entry name" value="DnaJ"/>
    <property type="match status" value="1"/>
</dbReference>
<dbReference type="PANTHER" id="PTHR12763:SF28">
    <property type="entry name" value="GEO10507P1-RELATED"/>
    <property type="match status" value="1"/>
</dbReference>
<dbReference type="PANTHER" id="PTHR12763">
    <property type="match status" value="1"/>
</dbReference>
<feature type="transmembrane region" description="Helical" evidence="6">
    <location>
        <begin position="56"/>
        <end position="75"/>
    </location>
</feature>
<comment type="similarity">
    <text evidence="5">Belongs to the TIM14 family.</text>
</comment>
<comment type="subcellular location">
    <subcellularLocation>
        <location evidence="1">Membrane</location>
        <topology evidence="1">Single-pass membrane protein</topology>
    </subcellularLocation>
</comment>
<keyword evidence="2 6" id="KW-0812">Transmembrane</keyword>
<accession>A0A328B3S8</accession>
<organism evidence="8 9">
    <name type="scientific">Phenylobacterium hankyongense</name>
    <dbReference type="NCBI Taxonomy" id="1813876"/>
    <lineage>
        <taxon>Bacteria</taxon>
        <taxon>Pseudomonadati</taxon>
        <taxon>Pseudomonadota</taxon>
        <taxon>Alphaproteobacteria</taxon>
        <taxon>Caulobacterales</taxon>
        <taxon>Caulobacteraceae</taxon>
        <taxon>Phenylobacterium</taxon>
    </lineage>
</organism>
<proteinExistence type="inferred from homology"/>
<gene>
    <name evidence="8" type="ORF">DJ021_17955</name>
</gene>
<dbReference type="SUPFAM" id="SSF46565">
    <property type="entry name" value="Chaperone J-domain"/>
    <property type="match status" value="1"/>
</dbReference>
<evidence type="ECO:0000256" key="2">
    <source>
        <dbReference type="ARBA" id="ARBA00022692"/>
    </source>
</evidence>
<evidence type="ECO:0000256" key="1">
    <source>
        <dbReference type="ARBA" id="ARBA00004167"/>
    </source>
</evidence>
<evidence type="ECO:0000313" key="9">
    <source>
        <dbReference type="Proteomes" id="UP000249842"/>
    </source>
</evidence>
<dbReference type="GO" id="GO:0016020">
    <property type="term" value="C:membrane"/>
    <property type="evidence" value="ECO:0007669"/>
    <property type="project" value="UniProtKB-SubCell"/>
</dbReference>
<evidence type="ECO:0000256" key="5">
    <source>
        <dbReference type="ARBA" id="ARBA00038105"/>
    </source>
</evidence>
<comment type="caution">
    <text evidence="8">The sequence shown here is derived from an EMBL/GenBank/DDBJ whole genome shotgun (WGS) entry which is preliminary data.</text>
</comment>